<feature type="binding site" evidence="9">
    <location>
        <position position="276"/>
    </location>
    <ligand>
        <name>Mn(2+)</name>
        <dbReference type="ChEBI" id="CHEBI:29035"/>
        <label>2</label>
    </ligand>
</feature>
<dbReference type="GO" id="GO:0070006">
    <property type="term" value="F:metalloaminopeptidase activity"/>
    <property type="evidence" value="ECO:0007669"/>
    <property type="project" value="InterPro"/>
</dbReference>
<dbReference type="CDD" id="cd00433">
    <property type="entry name" value="Peptidase_M17"/>
    <property type="match status" value="1"/>
</dbReference>
<evidence type="ECO:0000256" key="5">
    <source>
        <dbReference type="ARBA" id="ARBA00022670"/>
    </source>
</evidence>
<feature type="active site" evidence="9">
    <location>
        <position position="357"/>
    </location>
</feature>
<name>A0A2S0PCG1_9NEIS</name>
<comment type="catalytic activity">
    <reaction evidence="2 9">
        <text>Release of an N-terminal amino acid, preferentially leucine, but not glutamic or aspartic acids.</text>
        <dbReference type="EC" id="3.4.11.10"/>
    </reaction>
</comment>
<dbReference type="InterPro" id="IPR043472">
    <property type="entry name" value="Macro_dom-like"/>
</dbReference>
<evidence type="ECO:0000313" key="12">
    <source>
        <dbReference type="EMBL" id="AVY95069.1"/>
    </source>
</evidence>
<dbReference type="PANTHER" id="PTHR11963">
    <property type="entry name" value="LEUCINE AMINOPEPTIDASE-RELATED"/>
    <property type="match status" value="1"/>
</dbReference>
<dbReference type="NCBIfam" id="NF002077">
    <property type="entry name" value="PRK00913.2-4"/>
    <property type="match status" value="1"/>
</dbReference>
<dbReference type="SUPFAM" id="SSF52949">
    <property type="entry name" value="Macro domain-like"/>
    <property type="match status" value="1"/>
</dbReference>
<feature type="region of interest" description="Disordered" evidence="10">
    <location>
        <begin position="504"/>
        <end position="525"/>
    </location>
</feature>
<evidence type="ECO:0000256" key="4">
    <source>
        <dbReference type="ARBA" id="ARBA00022438"/>
    </source>
</evidence>
<feature type="binding site" evidence="9">
    <location>
        <position position="294"/>
    </location>
    <ligand>
        <name>Mn(2+)</name>
        <dbReference type="ChEBI" id="CHEBI:29035"/>
        <label>2</label>
    </ligand>
</feature>
<comment type="cofactor">
    <cofactor evidence="9">
        <name>Mn(2+)</name>
        <dbReference type="ChEBI" id="CHEBI:29035"/>
    </cofactor>
    <text evidence="9">Binds 2 manganese ions per subunit.</text>
</comment>
<evidence type="ECO:0000256" key="10">
    <source>
        <dbReference type="SAM" id="MobiDB-lite"/>
    </source>
</evidence>
<dbReference type="SUPFAM" id="SSF53187">
    <property type="entry name" value="Zn-dependent exopeptidases"/>
    <property type="match status" value="1"/>
</dbReference>
<feature type="domain" description="Cytosol aminopeptidase" evidence="11">
    <location>
        <begin position="351"/>
        <end position="358"/>
    </location>
</feature>
<evidence type="ECO:0000259" key="11">
    <source>
        <dbReference type="PROSITE" id="PS00631"/>
    </source>
</evidence>
<proteinExistence type="inferred from homology"/>
<dbReference type="EC" id="3.4.11.10" evidence="9"/>
<dbReference type="Pfam" id="PF00883">
    <property type="entry name" value="Peptidase_M17"/>
    <property type="match status" value="1"/>
</dbReference>
<feature type="binding site" evidence="9">
    <location>
        <position position="271"/>
    </location>
    <ligand>
        <name>Mn(2+)</name>
        <dbReference type="ChEBI" id="CHEBI:29035"/>
        <label>2</label>
    </ligand>
</feature>
<dbReference type="Pfam" id="PF02789">
    <property type="entry name" value="Peptidase_M17_N"/>
    <property type="match status" value="1"/>
</dbReference>
<evidence type="ECO:0000256" key="6">
    <source>
        <dbReference type="ARBA" id="ARBA00022723"/>
    </source>
</evidence>
<dbReference type="FunFam" id="3.40.630.10:FF:000004">
    <property type="entry name" value="Probable cytosol aminopeptidase"/>
    <property type="match status" value="1"/>
</dbReference>
<dbReference type="InterPro" id="IPR023042">
    <property type="entry name" value="Peptidase_M17_leu_NH2_pept"/>
</dbReference>
<dbReference type="EMBL" id="CP028519">
    <property type="protein sequence ID" value="AVY95069.1"/>
    <property type="molecule type" value="Genomic_DNA"/>
</dbReference>
<dbReference type="PANTHER" id="PTHR11963:SF23">
    <property type="entry name" value="CYTOSOL AMINOPEPTIDASE"/>
    <property type="match status" value="1"/>
</dbReference>
<organism evidence="12 13">
    <name type="scientific">Microvirgula aerodenitrificans</name>
    <dbReference type="NCBI Taxonomy" id="57480"/>
    <lineage>
        <taxon>Bacteria</taxon>
        <taxon>Pseudomonadati</taxon>
        <taxon>Pseudomonadota</taxon>
        <taxon>Betaproteobacteria</taxon>
        <taxon>Neisseriales</taxon>
        <taxon>Aquaspirillaceae</taxon>
        <taxon>Microvirgula</taxon>
    </lineage>
</organism>
<dbReference type="NCBIfam" id="NF002074">
    <property type="entry name" value="PRK00913.1-4"/>
    <property type="match status" value="1"/>
</dbReference>
<comment type="catalytic activity">
    <reaction evidence="1 9">
        <text>Release of an N-terminal amino acid, Xaa-|-Yaa-, in which Xaa is preferably Leu, but may be other amino acids including Pro although not Arg or Lys, and Yaa may be Pro. Amino acid amides and methyl esters are also readily hydrolyzed, but rates on arylamides are exceedingly low.</text>
        <dbReference type="EC" id="3.4.11.1"/>
    </reaction>
</comment>
<dbReference type="Gene3D" id="3.40.630.10">
    <property type="entry name" value="Zn peptidases"/>
    <property type="match status" value="1"/>
</dbReference>
<dbReference type="PROSITE" id="PS00631">
    <property type="entry name" value="CYTOSOL_AP"/>
    <property type="match status" value="1"/>
</dbReference>
<evidence type="ECO:0000256" key="3">
    <source>
        <dbReference type="ARBA" id="ARBA00009528"/>
    </source>
</evidence>
<accession>A0A2S0PCG1</accession>
<dbReference type="Gene3D" id="3.40.220.10">
    <property type="entry name" value="Leucine Aminopeptidase, subunit E, domain 1"/>
    <property type="match status" value="1"/>
</dbReference>
<keyword evidence="4 9" id="KW-0031">Aminopeptidase</keyword>
<evidence type="ECO:0000256" key="8">
    <source>
        <dbReference type="ARBA" id="ARBA00023211"/>
    </source>
</evidence>
<feature type="binding site" evidence="9">
    <location>
        <position position="276"/>
    </location>
    <ligand>
        <name>Mn(2+)</name>
        <dbReference type="ChEBI" id="CHEBI:29035"/>
        <label>1</label>
    </ligand>
</feature>
<keyword evidence="7 9" id="KW-0378">Hydrolase</keyword>
<keyword evidence="9" id="KW-0963">Cytoplasm</keyword>
<dbReference type="Proteomes" id="UP000244173">
    <property type="component" value="Chromosome"/>
</dbReference>
<comment type="similarity">
    <text evidence="3 9">Belongs to the peptidase M17 family.</text>
</comment>
<protein>
    <recommendedName>
        <fullName evidence="9">Probable cytosol aminopeptidase</fullName>
        <ecNumber evidence="9">3.4.11.1</ecNumber>
    </recommendedName>
    <alternativeName>
        <fullName evidence="9">Leucine aminopeptidase</fullName>
        <shortName evidence="9">LAP</shortName>
        <ecNumber evidence="9">3.4.11.10</ecNumber>
    </alternativeName>
    <alternativeName>
        <fullName evidence="9">Leucyl aminopeptidase</fullName>
    </alternativeName>
</protein>
<sequence length="525" mass="56862">MEFSIKSGSPEKQRVACVLVGVFESRKLTFAADLLDRISNGFLSDVLKRGDMDGKLGTTLVLHNVPHTLCDRVMLVGLGRERDFREKEYREAVRSSVRALAQTAAVEAVSYLTELTLKKRDVEWMIEQATVATLDVLYKFEQYKSRKPDETPQRERELRKLVLSVPRRSDLADGEKGLVQGQAIGAGIRLARDLGNTPGNVCTPTWLAEQARVAVEAAGGLCQVLEQDDIAALGMGAFLAVARGSAEPPRFIILQHRGGDEHDRPVVLVGKGVTFDSGGISLKPGESMDEMKYDMMGAGTVIGAFVAAARMKLPINIVALVPTCENMPAGNACKPGDIVTSLSGQTIEILNTDAEGRLILCDALTYAARFEPEVIVDVATLTGACIIALGHVATGLFSNQDSLARDLIAAGDEVGDRAWHMPLWEDYQEQLKSPFADMANIGGRPAGSVTAACFLSRFVKPYDWAHLDIAGTAWKSGKEKGATGRPVSLLAQFLRDRADLATGQTVRRGRPRRDPVEVVSDDDAD</sequence>
<dbReference type="RefSeq" id="WP_028498787.1">
    <property type="nucleotide sequence ID" value="NZ_CALFSO010000068.1"/>
</dbReference>
<keyword evidence="5 9" id="KW-0645">Protease</keyword>
<evidence type="ECO:0000256" key="9">
    <source>
        <dbReference type="HAMAP-Rule" id="MF_00181"/>
    </source>
</evidence>
<dbReference type="STRING" id="1122240.GCA_000620105_01443"/>
<evidence type="ECO:0000256" key="2">
    <source>
        <dbReference type="ARBA" id="ARBA00000967"/>
    </source>
</evidence>
<evidence type="ECO:0000256" key="1">
    <source>
        <dbReference type="ARBA" id="ARBA00000135"/>
    </source>
</evidence>
<dbReference type="OrthoDB" id="9809354at2"/>
<feature type="active site" evidence="9">
    <location>
        <position position="283"/>
    </location>
</feature>
<dbReference type="NCBIfam" id="NF002073">
    <property type="entry name" value="PRK00913.1-2"/>
    <property type="match status" value="1"/>
</dbReference>
<feature type="binding site" evidence="9">
    <location>
        <position position="355"/>
    </location>
    <ligand>
        <name>Mn(2+)</name>
        <dbReference type="ChEBI" id="CHEBI:29035"/>
        <label>2</label>
    </ligand>
</feature>
<dbReference type="PRINTS" id="PR00481">
    <property type="entry name" value="LAMNOPPTDASE"/>
</dbReference>
<dbReference type="HAMAP" id="MF_00181">
    <property type="entry name" value="Cytosol_peptidase_M17"/>
    <property type="match status" value="1"/>
</dbReference>
<feature type="binding site" evidence="9">
    <location>
        <position position="355"/>
    </location>
    <ligand>
        <name>Mn(2+)</name>
        <dbReference type="ChEBI" id="CHEBI:29035"/>
        <label>1</label>
    </ligand>
</feature>
<dbReference type="KEGG" id="maer:DAI18_14230"/>
<keyword evidence="13" id="KW-1185">Reference proteome</keyword>
<dbReference type="AlphaFoldDB" id="A0A2S0PCG1"/>
<dbReference type="GO" id="GO:0005737">
    <property type="term" value="C:cytoplasm"/>
    <property type="evidence" value="ECO:0007669"/>
    <property type="project" value="UniProtKB-SubCell"/>
</dbReference>
<dbReference type="InterPro" id="IPR011356">
    <property type="entry name" value="Leucine_aapep/pepB"/>
</dbReference>
<dbReference type="GO" id="GO:0030145">
    <property type="term" value="F:manganese ion binding"/>
    <property type="evidence" value="ECO:0007669"/>
    <property type="project" value="UniProtKB-UniRule"/>
</dbReference>
<dbReference type="EC" id="3.4.11.1" evidence="9"/>
<evidence type="ECO:0000313" key="13">
    <source>
        <dbReference type="Proteomes" id="UP000244173"/>
    </source>
</evidence>
<dbReference type="GO" id="GO:0006508">
    <property type="term" value="P:proteolysis"/>
    <property type="evidence" value="ECO:0007669"/>
    <property type="project" value="UniProtKB-KW"/>
</dbReference>
<dbReference type="InterPro" id="IPR000819">
    <property type="entry name" value="Peptidase_M17_C"/>
</dbReference>
<evidence type="ECO:0000256" key="7">
    <source>
        <dbReference type="ARBA" id="ARBA00022801"/>
    </source>
</evidence>
<comment type="subcellular location">
    <subcellularLocation>
        <location evidence="9">Cytoplasm</location>
    </subcellularLocation>
</comment>
<gene>
    <name evidence="9" type="primary">pepA</name>
    <name evidence="12" type="ORF">DAI18_14230</name>
</gene>
<reference evidence="12 13" key="1">
    <citation type="submission" date="2018-04" db="EMBL/GenBank/DDBJ databases">
        <title>Denitrifier Microvirgula.</title>
        <authorList>
            <person name="Anderson E."/>
            <person name="Jang J."/>
            <person name="Ishii S."/>
        </authorList>
    </citation>
    <scope>NUCLEOTIDE SEQUENCE [LARGE SCALE GENOMIC DNA]</scope>
    <source>
        <strain evidence="12 13">BE2.4</strain>
    </source>
</reference>
<keyword evidence="6 9" id="KW-0479">Metal-binding</keyword>
<feature type="binding site" evidence="9">
    <location>
        <position position="353"/>
    </location>
    <ligand>
        <name>Mn(2+)</name>
        <dbReference type="ChEBI" id="CHEBI:29035"/>
        <label>1</label>
    </ligand>
</feature>
<dbReference type="InterPro" id="IPR008283">
    <property type="entry name" value="Peptidase_M17_N"/>
</dbReference>
<keyword evidence="8 9" id="KW-0464">Manganese</keyword>
<comment type="function">
    <text evidence="9">Presumably involved in the processing and regular turnover of intracellular proteins. Catalyzes the removal of unsubstituted N-terminal amino acids from various peptides.</text>
</comment>